<dbReference type="InterPro" id="IPR033753">
    <property type="entry name" value="GCV_H/Fam206"/>
</dbReference>
<comment type="caution">
    <text evidence="5">The sequence shown here is derived from an EMBL/GenBank/DDBJ whole genome shotgun (WGS) entry which is preliminary data.</text>
</comment>
<dbReference type="EMBL" id="JGVP01000002">
    <property type="protein sequence ID" value="KFB90126.1"/>
    <property type="molecule type" value="Genomic_DNA"/>
</dbReference>
<keyword evidence="2 3" id="KW-0450">Lipoyl</keyword>
<dbReference type="Proteomes" id="UP000028721">
    <property type="component" value="Unassembled WGS sequence"/>
</dbReference>
<proteinExistence type="inferred from homology"/>
<accession>A0ABR4UDL7</accession>
<dbReference type="InterPro" id="IPR011053">
    <property type="entry name" value="Single_hybrid_motif"/>
</dbReference>
<dbReference type="PROSITE" id="PS50968">
    <property type="entry name" value="BIOTINYL_LIPOYL"/>
    <property type="match status" value="1"/>
</dbReference>
<reference evidence="5 6" key="1">
    <citation type="submission" date="2014-03" db="EMBL/GenBank/DDBJ databases">
        <title>Draft genome sequence of the Serratia grimesii strain a2.</title>
        <authorList>
            <person name="Toymentseva A."/>
            <person name="Kazakov S."/>
            <person name="Giliazeva A."/>
            <person name="Ismagilova R."/>
            <person name="Shah R."/>
            <person name="Sharipova M."/>
            <person name="Khaitlina S."/>
            <person name="Mardanova A."/>
        </authorList>
    </citation>
    <scope>NUCLEOTIDE SEQUENCE [LARGE SCALE GENOMIC DNA]</scope>
    <source>
        <strain evidence="5 6">A2</strain>
    </source>
</reference>
<evidence type="ECO:0000256" key="2">
    <source>
        <dbReference type="ARBA" id="ARBA00022823"/>
    </source>
</evidence>
<dbReference type="InterPro" id="IPR003016">
    <property type="entry name" value="2-oxoA_DH_lipoyl-BS"/>
</dbReference>
<organism evidence="5 6">
    <name type="scientific">Serratia grimesii</name>
    <dbReference type="NCBI Taxonomy" id="82995"/>
    <lineage>
        <taxon>Bacteria</taxon>
        <taxon>Pseudomonadati</taxon>
        <taxon>Pseudomonadota</taxon>
        <taxon>Gammaproteobacteria</taxon>
        <taxon>Enterobacterales</taxon>
        <taxon>Yersiniaceae</taxon>
        <taxon>Serratia</taxon>
    </lineage>
</organism>
<dbReference type="HAMAP" id="MF_00272">
    <property type="entry name" value="GcvH"/>
    <property type="match status" value="1"/>
</dbReference>
<comment type="function">
    <text evidence="3">The glycine cleavage system catalyzes the degradation of glycine. The H protein shuttles the methylamine group of glycine from the P protein to the T protein.</text>
</comment>
<evidence type="ECO:0000259" key="4">
    <source>
        <dbReference type="PROSITE" id="PS50968"/>
    </source>
</evidence>
<keyword evidence="6" id="KW-1185">Reference proteome</keyword>
<dbReference type="InterPro" id="IPR002930">
    <property type="entry name" value="GCV_H"/>
</dbReference>
<dbReference type="PROSITE" id="PS00189">
    <property type="entry name" value="LIPOYL"/>
    <property type="match status" value="1"/>
</dbReference>
<dbReference type="PANTHER" id="PTHR11715">
    <property type="entry name" value="GLYCINE CLEAVAGE SYSTEM H PROTEIN"/>
    <property type="match status" value="1"/>
</dbReference>
<comment type="cofactor">
    <cofactor evidence="3">
        <name>(R)-lipoate</name>
        <dbReference type="ChEBI" id="CHEBI:83088"/>
    </cofactor>
    <text evidence="3">Binds 1 lipoyl cofactor covalently.</text>
</comment>
<feature type="domain" description="Lipoyl-binding" evidence="4">
    <location>
        <begin position="20"/>
        <end position="102"/>
    </location>
</feature>
<protein>
    <recommendedName>
        <fullName evidence="3">Glycine cleavage system H protein</fullName>
    </recommendedName>
</protein>
<name>A0ABR4UDL7_9GAMM</name>
<dbReference type="InterPro" id="IPR000089">
    <property type="entry name" value="Biotin_lipoyl"/>
</dbReference>
<comment type="similarity">
    <text evidence="1 3">Belongs to the GcvH family.</text>
</comment>
<dbReference type="InterPro" id="IPR017453">
    <property type="entry name" value="GCV_H_sub"/>
</dbReference>
<evidence type="ECO:0000256" key="3">
    <source>
        <dbReference type="HAMAP-Rule" id="MF_00272"/>
    </source>
</evidence>
<dbReference type="SUPFAM" id="SSF51230">
    <property type="entry name" value="Single hybrid motif"/>
    <property type="match status" value="1"/>
</dbReference>
<sequence>MREIRYTPSHEWLRLEDDGSVTVGITGYAQELLGDLVYVALPKEGESFSQGQEAATIESVKAAADVTMPVDGTIVMVNTLLIDEPNLVNEAPESDGWFFRILPSAPSQLEGLMGSLAYQHQINP</sequence>
<evidence type="ECO:0000256" key="1">
    <source>
        <dbReference type="ARBA" id="ARBA00009249"/>
    </source>
</evidence>
<dbReference type="Gene3D" id="2.40.50.100">
    <property type="match status" value="1"/>
</dbReference>
<dbReference type="Pfam" id="PF01597">
    <property type="entry name" value="GCV_H"/>
    <property type="match status" value="1"/>
</dbReference>
<dbReference type="NCBIfam" id="TIGR00527">
    <property type="entry name" value="gcvH"/>
    <property type="match status" value="1"/>
</dbReference>
<evidence type="ECO:0000313" key="5">
    <source>
        <dbReference type="EMBL" id="KFB90126.1"/>
    </source>
</evidence>
<dbReference type="CDD" id="cd06848">
    <property type="entry name" value="GCS_H"/>
    <property type="match status" value="1"/>
</dbReference>
<feature type="modified residue" description="N6-lipoyllysine" evidence="3">
    <location>
        <position position="61"/>
    </location>
</feature>
<evidence type="ECO:0000313" key="6">
    <source>
        <dbReference type="Proteomes" id="UP000028721"/>
    </source>
</evidence>
<gene>
    <name evidence="3" type="primary">gcvH</name>
    <name evidence="5" type="ORF">CR62_09140</name>
</gene>
<dbReference type="NCBIfam" id="NF002270">
    <property type="entry name" value="PRK01202.1"/>
    <property type="match status" value="1"/>
</dbReference>
<comment type="subunit">
    <text evidence="3">The glycine cleavage system is composed of four proteins: P, T, L and H.</text>
</comment>
<dbReference type="PANTHER" id="PTHR11715:SF3">
    <property type="entry name" value="GLYCINE CLEAVAGE SYSTEM H PROTEIN-RELATED"/>
    <property type="match status" value="1"/>
</dbReference>